<evidence type="ECO:0000313" key="3">
    <source>
        <dbReference type="Proteomes" id="UP000598996"/>
    </source>
</evidence>
<keyword evidence="2" id="KW-0378">Hydrolase</keyword>
<protein>
    <submittedName>
        <fullName evidence="2">SGNH/GDSL hydrolase family protein</fullName>
    </submittedName>
</protein>
<evidence type="ECO:0000259" key="1">
    <source>
        <dbReference type="Pfam" id="PF13472"/>
    </source>
</evidence>
<evidence type="ECO:0000313" key="2">
    <source>
        <dbReference type="EMBL" id="MBL7253529.1"/>
    </source>
</evidence>
<keyword evidence="3" id="KW-1185">Reference proteome</keyword>
<sequence length="266" mass="28136">MRRYQDKELQDLHFARRRRVVHRPQPLRHSPEVRCEPACGRVGTGVPVNRPGKRPGGREVEHGVTLKFAIFGDSIAYGQGASSAADTVAQRLSADMTAHDLPNEVRVFAVPGAQSRDLRAQVERGLAWRPQLALIIIGANDLTRLVPPEQAAAELAAAVRRLRAGGAEVVVAPAPDLSVVPWVPPQMRLVVQAGSRMLHDAQSRVALAEGARVADIGMTSAAGFAVDPGLFSADRFHPSSAGYAVIAGALAGPVRAAAAVARSSLG</sequence>
<dbReference type="InterPro" id="IPR051532">
    <property type="entry name" value="Ester_Hydrolysis_Enzymes"/>
</dbReference>
<organism evidence="2 3">
    <name type="scientific">Paractinoplanes lichenicola</name>
    <dbReference type="NCBI Taxonomy" id="2802976"/>
    <lineage>
        <taxon>Bacteria</taxon>
        <taxon>Bacillati</taxon>
        <taxon>Actinomycetota</taxon>
        <taxon>Actinomycetes</taxon>
        <taxon>Micromonosporales</taxon>
        <taxon>Micromonosporaceae</taxon>
        <taxon>Paractinoplanes</taxon>
    </lineage>
</organism>
<dbReference type="SUPFAM" id="SSF52266">
    <property type="entry name" value="SGNH hydrolase"/>
    <property type="match status" value="1"/>
</dbReference>
<gene>
    <name evidence="2" type="ORF">JKJ07_04320</name>
</gene>
<dbReference type="CDD" id="cd01836">
    <property type="entry name" value="FeeA_FeeB_like"/>
    <property type="match status" value="1"/>
</dbReference>
<dbReference type="Proteomes" id="UP000598996">
    <property type="component" value="Unassembled WGS sequence"/>
</dbReference>
<accession>A0ABS1VHB3</accession>
<dbReference type="PANTHER" id="PTHR30383">
    <property type="entry name" value="THIOESTERASE 1/PROTEASE 1/LYSOPHOSPHOLIPASE L1"/>
    <property type="match status" value="1"/>
</dbReference>
<dbReference type="EMBL" id="JAENHO010000001">
    <property type="protein sequence ID" value="MBL7253529.1"/>
    <property type="molecule type" value="Genomic_DNA"/>
</dbReference>
<dbReference type="InterPro" id="IPR013830">
    <property type="entry name" value="SGNH_hydro"/>
</dbReference>
<name>A0ABS1VHB3_9ACTN</name>
<dbReference type="GO" id="GO:0016787">
    <property type="term" value="F:hydrolase activity"/>
    <property type="evidence" value="ECO:0007669"/>
    <property type="project" value="UniProtKB-KW"/>
</dbReference>
<proteinExistence type="predicted"/>
<dbReference type="Gene3D" id="3.40.50.1110">
    <property type="entry name" value="SGNH hydrolase"/>
    <property type="match status" value="1"/>
</dbReference>
<reference evidence="2 3" key="1">
    <citation type="submission" date="2021-01" db="EMBL/GenBank/DDBJ databases">
        <title>Actinoplanes sp. nov. LDG1-01 isolated from lichen.</title>
        <authorList>
            <person name="Saeng-In P."/>
            <person name="Phongsopitanun W."/>
            <person name="Kanchanasin P."/>
            <person name="Yuki M."/>
            <person name="Kudo T."/>
            <person name="Ohkuma M."/>
            <person name="Tanasupawat S."/>
        </authorList>
    </citation>
    <scope>NUCLEOTIDE SEQUENCE [LARGE SCALE GENOMIC DNA]</scope>
    <source>
        <strain evidence="2 3">LDG1-01</strain>
    </source>
</reference>
<dbReference type="PANTHER" id="PTHR30383:SF5">
    <property type="entry name" value="SGNH HYDROLASE-TYPE ESTERASE DOMAIN-CONTAINING PROTEIN"/>
    <property type="match status" value="1"/>
</dbReference>
<dbReference type="Pfam" id="PF13472">
    <property type="entry name" value="Lipase_GDSL_2"/>
    <property type="match status" value="1"/>
</dbReference>
<feature type="domain" description="SGNH hydrolase-type esterase" evidence="1">
    <location>
        <begin position="70"/>
        <end position="245"/>
    </location>
</feature>
<dbReference type="InterPro" id="IPR036514">
    <property type="entry name" value="SGNH_hydro_sf"/>
</dbReference>
<comment type="caution">
    <text evidence="2">The sequence shown here is derived from an EMBL/GenBank/DDBJ whole genome shotgun (WGS) entry which is preliminary data.</text>
</comment>